<dbReference type="PANTHER" id="PTHR30222:SF18">
    <property type="entry name" value="BIFUNCTIONAL POLYHYDROXYBUTYRATE SYNTHASE _ ABC TRANSPORTER PERIPLASMIC BINDING PROTEIN-RELATED"/>
    <property type="match status" value="1"/>
</dbReference>
<sequence length="398" mass="44651">MKPKILFPLFVTTSLLLAGCGSSENTFEGQSLDVNKEEGMYAGPVGDSENNLNVLVWPGYAEEGNIDPVIDWVTPFEKNTGCDVSVKTFNTPQEALNLMRAGGYDIVSAPSEISFGLIESTSVQPINTYLLANYENLFDDLKERSWNKVEENIYGVAQGRGVNLLTYNISKMNNQVINWALTYNPESDFAGKISVHDSPMTIAIAALYLMKANPNLQITDPYSLDQNQFDAVMDLIVSQKSIVGNYWADYQSDFNAIKNNQVDIGLSWQETINAVNTPTNIVNGIKPVEGTTGWVNNWMISKSTKSINCSYKWIDWMISPQTNALTAEWFGEAPANKEACGLTANKNHCAVFNAQDDKFWSDIYYWQYPQTKCLDGRTEITCVGYEDWFLTWTNFRNS</sequence>
<evidence type="ECO:0000256" key="1">
    <source>
        <dbReference type="ARBA" id="ARBA00022729"/>
    </source>
</evidence>
<dbReference type="AlphaFoldDB" id="A0A6J6EUM3"/>
<evidence type="ECO:0000313" key="2">
    <source>
        <dbReference type="EMBL" id="CAB4579836.1"/>
    </source>
</evidence>
<dbReference type="Gene3D" id="3.40.190.10">
    <property type="entry name" value="Periplasmic binding protein-like II"/>
    <property type="match status" value="2"/>
</dbReference>
<dbReference type="PROSITE" id="PS51257">
    <property type="entry name" value="PROKAR_LIPOPROTEIN"/>
    <property type="match status" value="1"/>
</dbReference>
<gene>
    <name evidence="2" type="ORF">UFOPK1740_00834</name>
</gene>
<dbReference type="EMBL" id="CAEZTU010000038">
    <property type="protein sequence ID" value="CAB4579836.1"/>
    <property type="molecule type" value="Genomic_DNA"/>
</dbReference>
<dbReference type="Pfam" id="PF13416">
    <property type="entry name" value="SBP_bac_8"/>
    <property type="match status" value="1"/>
</dbReference>
<accession>A0A6J6EUM3</accession>
<dbReference type="InterPro" id="IPR006059">
    <property type="entry name" value="SBP"/>
</dbReference>
<name>A0A6J6EUM3_9ZZZZ</name>
<keyword evidence="1" id="KW-0732">Signal</keyword>
<protein>
    <submittedName>
        <fullName evidence="2">Unannotated protein</fullName>
    </submittedName>
</protein>
<organism evidence="2">
    <name type="scientific">freshwater metagenome</name>
    <dbReference type="NCBI Taxonomy" id="449393"/>
    <lineage>
        <taxon>unclassified sequences</taxon>
        <taxon>metagenomes</taxon>
        <taxon>ecological metagenomes</taxon>
    </lineage>
</organism>
<reference evidence="2" key="1">
    <citation type="submission" date="2020-05" db="EMBL/GenBank/DDBJ databases">
        <authorList>
            <person name="Chiriac C."/>
            <person name="Salcher M."/>
            <person name="Ghai R."/>
            <person name="Kavagutti S V."/>
        </authorList>
    </citation>
    <scope>NUCLEOTIDE SEQUENCE</scope>
</reference>
<dbReference type="PANTHER" id="PTHR30222">
    <property type="entry name" value="SPERMIDINE/PUTRESCINE-BINDING PERIPLASMIC PROTEIN"/>
    <property type="match status" value="1"/>
</dbReference>
<proteinExistence type="predicted"/>
<dbReference type="SUPFAM" id="SSF53850">
    <property type="entry name" value="Periplasmic binding protein-like II"/>
    <property type="match status" value="1"/>
</dbReference>